<evidence type="ECO:0000256" key="3">
    <source>
        <dbReference type="ARBA" id="ARBA00022989"/>
    </source>
</evidence>
<organism evidence="6 7">
    <name type="scientific">Aureimonas pseudogalii</name>
    <dbReference type="NCBI Taxonomy" id="1744844"/>
    <lineage>
        <taxon>Bacteria</taxon>
        <taxon>Pseudomonadati</taxon>
        <taxon>Pseudomonadota</taxon>
        <taxon>Alphaproteobacteria</taxon>
        <taxon>Hyphomicrobiales</taxon>
        <taxon>Aurantimonadaceae</taxon>
        <taxon>Aureimonas</taxon>
    </lineage>
</organism>
<dbReference type="RefSeq" id="WP_183202793.1">
    <property type="nucleotide sequence ID" value="NZ_JACIEK010000030.1"/>
</dbReference>
<evidence type="ECO:0000256" key="5">
    <source>
        <dbReference type="SAM" id="Phobius"/>
    </source>
</evidence>
<keyword evidence="2 5" id="KW-0812">Transmembrane</keyword>
<dbReference type="AlphaFoldDB" id="A0A7W6H8X7"/>
<accession>A0A7W6H8X7</accession>
<proteinExistence type="predicted"/>
<evidence type="ECO:0000256" key="4">
    <source>
        <dbReference type="ARBA" id="ARBA00023136"/>
    </source>
</evidence>
<comment type="subcellular location">
    <subcellularLocation>
        <location evidence="1">Endomembrane system</location>
        <topology evidence="1">Multi-pass membrane protein</topology>
    </subcellularLocation>
</comment>
<dbReference type="GO" id="GO:0032259">
    <property type="term" value="P:methylation"/>
    <property type="evidence" value="ECO:0007669"/>
    <property type="project" value="UniProtKB-KW"/>
</dbReference>
<dbReference type="GO" id="GO:0008168">
    <property type="term" value="F:methyltransferase activity"/>
    <property type="evidence" value="ECO:0007669"/>
    <property type="project" value="UniProtKB-KW"/>
</dbReference>
<keyword evidence="7" id="KW-1185">Reference proteome</keyword>
<dbReference type="Pfam" id="PF04191">
    <property type="entry name" value="PEMT"/>
    <property type="match status" value="1"/>
</dbReference>
<feature type="transmembrane region" description="Helical" evidence="5">
    <location>
        <begin position="52"/>
        <end position="72"/>
    </location>
</feature>
<keyword evidence="4 5" id="KW-0472">Membrane</keyword>
<comment type="caution">
    <text evidence="6">The sequence shown here is derived from an EMBL/GenBank/DDBJ whole genome shotgun (WGS) entry which is preliminary data.</text>
</comment>
<keyword evidence="6" id="KW-0489">Methyltransferase</keyword>
<name>A0A7W6H8X7_9HYPH</name>
<sequence length="208" mass="22550">MTHMGTNLHGLDELQLRRKTTIRIAVLLFAPLVIFGTDAAPEGSAYRMGVETFGFLLVFAGILGRAWSTLYIGGRKARQLVMVGPYSVSRNPLYVFVAVAGLGAQTGSLVVACLFVAGAYLIFAPVVRHEEGALDAIFGSEFDAYRARAPRFLPRLSQWRDVAHLEIDPKRYRQTVLDGSIMLGLALAIDAANGLRALSPALPLLPLP</sequence>
<keyword evidence="3 5" id="KW-1133">Transmembrane helix</keyword>
<evidence type="ECO:0000313" key="7">
    <source>
        <dbReference type="Proteomes" id="UP000542776"/>
    </source>
</evidence>
<dbReference type="InterPro" id="IPR007318">
    <property type="entry name" value="Phopholipid_MeTrfase"/>
</dbReference>
<evidence type="ECO:0000313" key="6">
    <source>
        <dbReference type="EMBL" id="MBB4000773.1"/>
    </source>
</evidence>
<evidence type="ECO:0000256" key="2">
    <source>
        <dbReference type="ARBA" id="ARBA00022692"/>
    </source>
</evidence>
<dbReference type="Proteomes" id="UP000542776">
    <property type="component" value="Unassembled WGS sequence"/>
</dbReference>
<reference evidence="6 7" key="1">
    <citation type="submission" date="2020-08" db="EMBL/GenBank/DDBJ databases">
        <title>Genomic Encyclopedia of Type Strains, Phase IV (KMG-IV): sequencing the most valuable type-strain genomes for metagenomic binning, comparative biology and taxonomic classification.</title>
        <authorList>
            <person name="Goeker M."/>
        </authorList>
    </citation>
    <scope>NUCLEOTIDE SEQUENCE [LARGE SCALE GENOMIC DNA]</scope>
    <source>
        <strain evidence="6 7">DSM 102238</strain>
    </source>
</reference>
<protein>
    <submittedName>
        <fullName evidence="6">Protein-S-isoprenylcysteine O-methyltransferase Ste14</fullName>
    </submittedName>
</protein>
<dbReference type="Gene3D" id="1.20.120.1630">
    <property type="match status" value="1"/>
</dbReference>
<dbReference type="EMBL" id="JACIEK010000030">
    <property type="protein sequence ID" value="MBB4000773.1"/>
    <property type="molecule type" value="Genomic_DNA"/>
</dbReference>
<keyword evidence="6" id="KW-0808">Transferase</keyword>
<feature type="transmembrane region" description="Helical" evidence="5">
    <location>
        <begin position="21"/>
        <end position="40"/>
    </location>
</feature>
<gene>
    <name evidence="6" type="ORF">GGR04_004653</name>
</gene>
<dbReference type="GO" id="GO:0012505">
    <property type="term" value="C:endomembrane system"/>
    <property type="evidence" value="ECO:0007669"/>
    <property type="project" value="UniProtKB-SubCell"/>
</dbReference>
<feature type="transmembrane region" description="Helical" evidence="5">
    <location>
        <begin position="93"/>
        <end position="123"/>
    </location>
</feature>
<evidence type="ECO:0000256" key="1">
    <source>
        <dbReference type="ARBA" id="ARBA00004127"/>
    </source>
</evidence>